<dbReference type="InterPro" id="IPR008339">
    <property type="entry name" value="Dishevelled_fam"/>
</dbReference>
<dbReference type="GO" id="GO:0005743">
    <property type="term" value="C:mitochondrial inner membrane"/>
    <property type="evidence" value="ECO:0007669"/>
    <property type="project" value="UniProtKB-SubCell"/>
</dbReference>
<dbReference type="Pfam" id="PF00441">
    <property type="entry name" value="Acyl-CoA_dh_1"/>
    <property type="match status" value="1"/>
</dbReference>
<keyword evidence="18" id="KW-0560">Oxidoreductase</keyword>
<dbReference type="GO" id="GO:0050660">
    <property type="term" value="F:flavin adenine dinucleotide binding"/>
    <property type="evidence" value="ECO:0007669"/>
    <property type="project" value="InterPro"/>
</dbReference>
<evidence type="ECO:0000256" key="14">
    <source>
        <dbReference type="ARBA" id="ARBA00022827"/>
    </source>
</evidence>
<keyword evidence="21" id="KW-0472">Membrane</keyword>
<feature type="compositionally biased region" description="Basic residues" evidence="34">
    <location>
        <begin position="222"/>
        <end position="234"/>
    </location>
</feature>
<evidence type="ECO:0000256" key="1">
    <source>
        <dbReference type="ARBA" id="ARBA00001974"/>
    </source>
</evidence>
<evidence type="ECO:0000256" key="22">
    <source>
        <dbReference type="ARBA" id="ARBA00039034"/>
    </source>
</evidence>
<evidence type="ECO:0000256" key="10">
    <source>
        <dbReference type="ARBA" id="ARBA00022630"/>
    </source>
</evidence>
<dbReference type="FunFam" id="1.10.10.10:FF:000040">
    <property type="entry name" value="segment polarity protein dishevelled homolog DVL-3"/>
    <property type="match status" value="1"/>
</dbReference>
<feature type="domain" description="DEP" evidence="36">
    <location>
        <begin position="425"/>
        <end position="499"/>
    </location>
</feature>
<dbReference type="InterPro" id="IPR046373">
    <property type="entry name" value="Acyl-CoA_Oxase/DH_mid-dom_sf"/>
</dbReference>
<dbReference type="GO" id="GO:0035556">
    <property type="term" value="P:intracellular signal transduction"/>
    <property type="evidence" value="ECO:0007669"/>
    <property type="project" value="InterPro"/>
</dbReference>
<evidence type="ECO:0000259" key="35">
    <source>
        <dbReference type="PROSITE" id="PS50106"/>
    </source>
</evidence>
<keyword evidence="10" id="KW-0285">Flavoprotein</keyword>
<organism evidence="38 39">
    <name type="scientific">Lates japonicus</name>
    <name type="common">Japanese lates</name>
    <dbReference type="NCBI Taxonomy" id="270547"/>
    <lineage>
        <taxon>Eukaryota</taxon>
        <taxon>Metazoa</taxon>
        <taxon>Chordata</taxon>
        <taxon>Craniata</taxon>
        <taxon>Vertebrata</taxon>
        <taxon>Euteleostomi</taxon>
        <taxon>Actinopterygii</taxon>
        <taxon>Neopterygii</taxon>
        <taxon>Teleostei</taxon>
        <taxon>Neoteleostei</taxon>
        <taxon>Acanthomorphata</taxon>
        <taxon>Carangaria</taxon>
        <taxon>Carangaria incertae sedis</taxon>
        <taxon>Centropomidae</taxon>
        <taxon>Lates</taxon>
    </lineage>
</organism>
<keyword evidence="7" id="KW-0217">Developmental protein</keyword>
<dbReference type="Pfam" id="PF00778">
    <property type="entry name" value="DIX"/>
    <property type="match status" value="1"/>
</dbReference>
<keyword evidence="19" id="KW-0443">Lipid metabolism</keyword>
<evidence type="ECO:0000313" key="38">
    <source>
        <dbReference type="EMBL" id="GLD53755.1"/>
    </source>
</evidence>
<evidence type="ECO:0000256" key="15">
    <source>
        <dbReference type="ARBA" id="ARBA00022832"/>
    </source>
</evidence>
<dbReference type="PANTHER" id="PTHR10878:SF8">
    <property type="entry name" value="SEGMENT POLARITY PROTEIN DISHEVELLED HOMOLOG DVL-2"/>
    <property type="match status" value="1"/>
</dbReference>
<dbReference type="Pfam" id="PF00595">
    <property type="entry name" value="PDZ"/>
    <property type="match status" value="1"/>
</dbReference>
<evidence type="ECO:0000256" key="26">
    <source>
        <dbReference type="ARBA" id="ARBA00047893"/>
    </source>
</evidence>
<dbReference type="SUPFAM" id="SSF50156">
    <property type="entry name" value="PDZ domain-like"/>
    <property type="match status" value="1"/>
</dbReference>
<dbReference type="SMART" id="SM00021">
    <property type="entry name" value="DAX"/>
    <property type="match status" value="1"/>
</dbReference>
<comment type="catalytic activity">
    <reaction evidence="26">
        <text>dodecanoyl-CoA + oxidized [electron-transfer flavoprotein] + H(+) = (2E)-dodecenoyl-CoA + reduced [electron-transfer flavoprotein]</text>
        <dbReference type="Rhea" id="RHEA:47296"/>
        <dbReference type="Rhea" id="RHEA-COMP:10685"/>
        <dbReference type="Rhea" id="RHEA-COMP:10686"/>
        <dbReference type="ChEBI" id="CHEBI:15378"/>
        <dbReference type="ChEBI" id="CHEBI:57330"/>
        <dbReference type="ChEBI" id="CHEBI:57375"/>
        <dbReference type="ChEBI" id="CHEBI:57692"/>
        <dbReference type="ChEBI" id="CHEBI:58307"/>
    </reaction>
    <physiologicalReaction direction="left-to-right" evidence="26">
        <dbReference type="Rhea" id="RHEA:47297"/>
    </physiologicalReaction>
</comment>
<dbReference type="InterPro" id="IPR000591">
    <property type="entry name" value="DEP_dom"/>
</dbReference>
<dbReference type="Pfam" id="PF02377">
    <property type="entry name" value="Dishevelled"/>
    <property type="match status" value="1"/>
</dbReference>
<dbReference type="FunFam" id="1.20.140.10:FF:000008">
    <property type="entry name" value="acyl-CoA dehydrogenase family member 9, mitochondrial"/>
    <property type="match status" value="1"/>
</dbReference>
<keyword evidence="8" id="KW-0963">Cytoplasm</keyword>
<dbReference type="CDD" id="cd04438">
    <property type="entry name" value="DEP_dishevelled"/>
    <property type="match status" value="1"/>
</dbReference>
<comment type="similarity">
    <text evidence="6">Belongs to the acyl-CoA dehydrogenase family.</text>
</comment>
<dbReference type="InterPro" id="IPR006091">
    <property type="entry name" value="Acyl-CoA_Oxase/DH_mid-dom"/>
</dbReference>
<comment type="function">
    <text evidence="24">Very long-chain specific acyl-CoA dehydrogenase is one of the acyl-CoA dehydrogenases that catalyze the first step of mitochondrial fatty acid beta-oxidation, an aerobic process breaking down fatty acids into acetyl-CoA and allowing the production of energy from fats. The first step of fatty acid beta-oxidation consists in the removal of one hydrogen from C-2 and C-3 of the straight-chain fatty acyl-CoA thioester, resulting in the formation of trans-2-enoyl-CoA. Among the different mitochondrial acyl-CoA dehydrogenases, very long-chain specific acyl-CoA dehydrogenase acts specifically on acyl-CoAs with saturated 12 to 24 carbons long primary chains.</text>
</comment>
<comment type="catalytic activity">
    <reaction evidence="28">
        <text>tetracosanoyl-CoA + oxidized [electron-transfer flavoprotein] + H(+) = (2E)-tetracosenoyl-CoA + reduced [electron-transfer flavoprotein]</text>
        <dbReference type="Rhea" id="RHEA:47232"/>
        <dbReference type="Rhea" id="RHEA-COMP:10685"/>
        <dbReference type="Rhea" id="RHEA-COMP:10686"/>
        <dbReference type="ChEBI" id="CHEBI:15378"/>
        <dbReference type="ChEBI" id="CHEBI:57692"/>
        <dbReference type="ChEBI" id="CHEBI:58307"/>
        <dbReference type="ChEBI" id="CHEBI:65052"/>
        <dbReference type="ChEBI" id="CHEBI:74693"/>
    </reaction>
    <physiologicalReaction direction="left-to-right" evidence="28">
        <dbReference type="Rhea" id="RHEA:47233"/>
    </physiologicalReaction>
</comment>
<evidence type="ECO:0000259" key="36">
    <source>
        <dbReference type="PROSITE" id="PS50186"/>
    </source>
</evidence>
<evidence type="ECO:0000256" key="16">
    <source>
        <dbReference type="ARBA" id="ARBA00022946"/>
    </source>
</evidence>
<dbReference type="CDD" id="cd01161">
    <property type="entry name" value="VLCAD"/>
    <property type="match status" value="1"/>
</dbReference>
<keyword evidence="14" id="KW-0274">FAD</keyword>
<comment type="catalytic activity">
    <reaction evidence="32">
        <text>octadecanoyl-CoA + oxidized [electron-transfer flavoprotein] + H(+) = (2E)-octadecenoyl-CoA + reduced [electron-transfer flavoprotein]</text>
        <dbReference type="Rhea" id="RHEA:47240"/>
        <dbReference type="Rhea" id="RHEA-COMP:10685"/>
        <dbReference type="Rhea" id="RHEA-COMP:10686"/>
        <dbReference type="ChEBI" id="CHEBI:15378"/>
        <dbReference type="ChEBI" id="CHEBI:57394"/>
        <dbReference type="ChEBI" id="CHEBI:57692"/>
        <dbReference type="ChEBI" id="CHEBI:58307"/>
        <dbReference type="ChEBI" id="CHEBI:71412"/>
    </reaction>
    <physiologicalReaction direction="left-to-right" evidence="32">
        <dbReference type="Rhea" id="RHEA:47241"/>
    </physiologicalReaction>
</comment>
<evidence type="ECO:0000256" key="30">
    <source>
        <dbReference type="ARBA" id="ARBA00049050"/>
    </source>
</evidence>
<dbReference type="Gene3D" id="1.10.10.10">
    <property type="entry name" value="Winged helix-like DNA-binding domain superfamily/Winged helix DNA-binding domain"/>
    <property type="match status" value="1"/>
</dbReference>
<keyword evidence="13" id="KW-0702">S-nitrosylation</keyword>
<dbReference type="SMART" id="SM00228">
    <property type="entry name" value="PDZ"/>
    <property type="match status" value="1"/>
</dbReference>
<dbReference type="GO" id="GO:0005829">
    <property type="term" value="C:cytosol"/>
    <property type="evidence" value="ECO:0007669"/>
    <property type="project" value="TreeGrafter"/>
</dbReference>
<evidence type="ECO:0000256" key="31">
    <source>
        <dbReference type="ARBA" id="ARBA00049140"/>
    </source>
</evidence>
<dbReference type="InterPro" id="IPR049448">
    <property type="entry name" value="ACAD9/ACADV-like_C"/>
</dbReference>
<comment type="cofactor">
    <cofactor evidence="1">
        <name>FAD</name>
        <dbReference type="ChEBI" id="CHEBI:57692"/>
    </cofactor>
</comment>
<keyword evidence="15" id="KW-0276">Fatty acid metabolism</keyword>
<evidence type="ECO:0000256" key="25">
    <source>
        <dbReference type="ARBA" id="ARBA00046812"/>
    </source>
</evidence>
<dbReference type="SMART" id="SM00049">
    <property type="entry name" value="DEP"/>
    <property type="match status" value="1"/>
</dbReference>
<comment type="catalytic activity">
    <reaction evidence="30">
        <text>a very-long-chain 2,3-saturated fatty acyl-CoA + oxidized [electron-transfer flavoprotein] + H(+) = a very-long-chain (2E)-enoyl-CoA + reduced [electron-transfer flavoprotein]</text>
        <dbReference type="Rhea" id="RHEA:19181"/>
        <dbReference type="Rhea" id="RHEA-COMP:10685"/>
        <dbReference type="Rhea" id="RHEA-COMP:10686"/>
        <dbReference type="ChEBI" id="CHEBI:15378"/>
        <dbReference type="ChEBI" id="CHEBI:57692"/>
        <dbReference type="ChEBI" id="CHEBI:58307"/>
        <dbReference type="ChEBI" id="CHEBI:83724"/>
        <dbReference type="ChEBI" id="CHEBI:83728"/>
        <dbReference type="EC" id="1.3.8.9"/>
    </reaction>
    <physiologicalReaction direction="left-to-right" evidence="30">
        <dbReference type="Rhea" id="RHEA:19182"/>
    </physiologicalReaction>
</comment>
<comment type="pathway">
    <text evidence="4">Lipid metabolism; mitochondrial fatty acid beta-oxidation.</text>
</comment>
<dbReference type="InterPro" id="IPR037069">
    <property type="entry name" value="AcylCoA_DH/ox_N_sf"/>
</dbReference>
<dbReference type="Gene3D" id="2.40.240.130">
    <property type="match status" value="1"/>
</dbReference>
<evidence type="ECO:0000256" key="3">
    <source>
        <dbReference type="ARBA" id="ARBA00004637"/>
    </source>
</evidence>
<dbReference type="CDD" id="cd06717">
    <property type="entry name" value="PDZ_Dishevelled-like"/>
    <property type="match status" value="1"/>
</dbReference>
<evidence type="ECO:0000256" key="6">
    <source>
        <dbReference type="ARBA" id="ARBA00009347"/>
    </source>
</evidence>
<dbReference type="InterPro" id="IPR009075">
    <property type="entry name" value="AcylCo_DH/oxidase_C"/>
</dbReference>
<comment type="catalytic activity">
    <reaction evidence="29">
        <text>tetradecanoyl-CoA + oxidized [electron-transfer flavoprotein] + H(+) = (2E)-tetradecenoyl-CoA + reduced [electron-transfer flavoprotein]</text>
        <dbReference type="Rhea" id="RHEA:47316"/>
        <dbReference type="Rhea" id="RHEA-COMP:10685"/>
        <dbReference type="Rhea" id="RHEA-COMP:10686"/>
        <dbReference type="ChEBI" id="CHEBI:15378"/>
        <dbReference type="ChEBI" id="CHEBI:57385"/>
        <dbReference type="ChEBI" id="CHEBI:57692"/>
        <dbReference type="ChEBI" id="CHEBI:58307"/>
        <dbReference type="ChEBI" id="CHEBI:61405"/>
    </reaction>
    <physiologicalReaction direction="left-to-right" evidence="29">
        <dbReference type="Rhea" id="RHEA:47317"/>
    </physiologicalReaction>
</comment>
<keyword evidence="39" id="KW-1185">Reference proteome</keyword>
<reference evidence="38" key="1">
    <citation type="submission" date="2022-08" db="EMBL/GenBank/DDBJ databases">
        <title>Genome sequencing of akame (Lates japonicus).</title>
        <authorList>
            <person name="Hashiguchi Y."/>
            <person name="Takahashi H."/>
        </authorList>
    </citation>
    <scope>NUCLEOTIDE SEQUENCE</scope>
    <source>
        <strain evidence="38">Kochi</strain>
    </source>
</reference>
<dbReference type="PROSITE" id="PS50841">
    <property type="entry name" value="DIX"/>
    <property type="match status" value="1"/>
</dbReference>
<feature type="compositionally biased region" description="Low complexity" evidence="34">
    <location>
        <begin position="573"/>
        <end position="589"/>
    </location>
</feature>
<dbReference type="PROSITE" id="PS50106">
    <property type="entry name" value="PDZ"/>
    <property type="match status" value="1"/>
</dbReference>
<keyword evidence="9" id="KW-0597">Phosphoprotein</keyword>
<evidence type="ECO:0000256" key="32">
    <source>
        <dbReference type="ARBA" id="ARBA00049224"/>
    </source>
</evidence>
<feature type="domain" description="PDZ" evidence="35">
    <location>
        <begin position="257"/>
        <end position="329"/>
    </location>
</feature>
<comment type="catalytic activity">
    <reaction evidence="31">
        <text>eicosanoyl-CoA + oxidized [electron-transfer flavoprotein] + H(+) = (2E)-eicosenoyl-CoA + reduced [electron-transfer flavoprotein]</text>
        <dbReference type="Rhea" id="RHEA:47236"/>
        <dbReference type="Rhea" id="RHEA-COMP:10685"/>
        <dbReference type="Rhea" id="RHEA-COMP:10686"/>
        <dbReference type="ChEBI" id="CHEBI:15378"/>
        <dbReference type="ChEBI" id="CHEBI:57380"/>
        <dbReference type="ChEBI" id="CHEBI:57692"/>
        <dbReference type="ChEBI" id="CHEBI:58307"/>
        <dbReference type="ChEBI" id="CHEBI:74691"/>
    </reaction>
    <physiologicalReaction direction="left-to-right" evidence="31">
        <dbReference type="Rhea" id="RHEA:47237"/>
    </physiologicalReaction>
</comment>
<dbReference type="InterPro" id="IPR003351">
    <property type="entry name" value="Dishevelled_protein_dom"/>
</dbReference>
<evidence type="ECO:0000256" key="23">
    <source>
        <dbReference type="ARBA" id="ARBA00040902"/>
    </source>
</evidence>
<keyword evidence="16" id="KW-0809">Transit peptide</keyword>
<dbReference type="PROSITE" id="PS00072">
    <property type="entry name" value="ACYL_COA_DH_1"/>
    <property type="match status" value="1"/>
</dbReference>
<keyword evidence="12" id="KW-0999">Mitochondrion inner membrane</keyword>
<dbReference type="InterPro" id="IPR036390">
    <property type="entry name" value="WH_DNA-bd_sf"/>
</dbReference>
<dbReference type="Gene3D" id="1.20.140.10">
    <property type="entry name" value="Butyryl-CoA Dehydrogenase, subunit A, domain 3"/>
    <property type="match status" value="2"/>
</dbReference>
<feature type="compositionally biased region" description="Polar residues" evidence="34">
    <location>
        <begin position="185"/>
        <end position="199"/>
    </location>
</feature>
<feature type="region of interest" description="Disordered" evidence="34">
    <location>
        <begin position="710"/>
        <end position="743"/>
    </location>
</feature>
<name>A0AAD3MGI0_LATJO</name>
<dbReference type="InterPro" id="IPR013786">
    <property type="entry name" value="AcylCoA_DH/ox_N"/>
</dbReference>
<evidence type="ECO:0000256" key="19">
    <source>
        <dbReference type="ARBA" id="ARBA00023098"/>
    </source>
</evidence>
<feature type="compositionally biased region" description="Basic and acidic residues" evidence="34">
    <location>
        <begin position="151"/>
        <end position="166"/>
    </location>
</feature>
<dbReference type="InterPro" id="IPR036388">
    <property type="entry name" value="WH-like_DNA-bd_sf"/>
</dbReference>
<evidence type="ECO:0000256" key="12">
    <source>
        <dbReference type="ARBA" id="ARBA00022792"/>
    </source>
</evidence>
<feature type="compositionally biased region" description="Low complexity" evidence="34">
    <location>
        <begin position="623"/>
        <end position="638"/>
    </location>
</feature>
<evidence type="ECO:0000313" key="39">
    <source>
        <dbReference type="Proteomes" id="UP001279410"/>
    </source>
</evidence>
<dbReference type="Gene3D" id="2.30.42.10">
    <property type="match status" value="1"/>
</dbReference>
<dbReference type="Pfam" id="PF02771">
    <property type="entry name" value="Acyl-CoA_dh_N"/>
    <property type="match status" value="1"/>
</dbReference>
<evidence type="ECO:0000256" key="24">
    <source>
        <dbReference type="ARBA" id="ARBA00045422"/>
    </source>
</evidence>
<evidence type="ECO:0000256" key="33">
    <source>
        <dbReference type="PROSITE-ProRule" id="PRU00069"/>
    </source>
</evidence>
<comment type="catalytic activity">
    <reaction evidence="27">
        <text>oxidized [electron-transfer flavoprotein] + hexadecanoyl-CoA + H(+) = (2E)-hexadecenoyl-CoA + reduced [electron-transfer flavoprotein]</text>
        <dbReference type="Rhea" id="RHEA:43448"/>
        <dbReference type="Rhea" id="RHEA-COMP:10685"/>
        <dbReference type="Rhea" id="RHEA-COMP:10686"/>
        <dbReference type="ChEBI" id="CHEBI:15378"/>
        <dbReference type="ChEBI" id="CHEBI:57379"/>
        <dbReference type="ChEBI" id="CHEBI:57692"/>
        <dbReference type="ChEBI" id="CHEBI:58307"/>
        <dbReference type="ChEBI" id="CHEBI:61526"/>
    </reaction>
    <physiologicalReaction direction="left-to-right" evidence="27">
        <dbReference type="Rhea" id="RHEA:43449"/>
    </physiologicalReaction>
</comment>
<dbReference type="SUPFAM" id="SSF46785">
    <property type="entry name" value="Winged helix' DNA-binding domain"/>
    <property type="match status" value="1"/>
</dbReference>
<dbReference type="SUPFAM" id="SSF47203">
    <property type="entry name" value="Acyl-CoA dehydrogenase C-terminal domain-like"/>
    <property type="match status" value="2"/>
</dbReference>
<evidence type="ECO:0000256" key="29">
    <source>
        <dbReference type="ARBA" id="ARBA00049038"/>
    </source>
</evidence>
<dbReference type="InterPro" id="IPR024580">
    <property type="entry name" value="Dishevelled_C-dom"/>
</dbReference>
<dbReference type="SUPFAM" id="SSF54236">
    <property type="entry name" value="Ubiquitin-like"/>
    <property type="match status" value="1"/>
</dbReference>
<comment type="similarity">
    <text evidence="5">Belongs to the DSH family.</text>
</comment>
<evidence type="ECO:0000256" key="13">
    <source>
        <dbReference type="ARBA" id="ARBA00022799"/>
    </source>
</evidence>
<evidence type="ECO:0000256" key="34">
    <source>
        <dbReference type="SAM" id="MobiDB-lite"/>
    </source>
</evidence>
<proteinExistence type="inferred from homology"/>
<keyword evidence="11 33" id="KW-0879">Wnt signaling pathway</keyword>
<dbReference type="InterPro" id="IPR001158">
    <property type="entry name" value="DIX"/>
</dbReference>
<evidence type="ECO:0000256" key="9">
    <source>
        <dbReference type="ARBA" id="ARBA00022553"/>
    </source>
</evidence>
<dbReference type="PROSITE" id="PS00073">
    <property type="entry name" value="ACYL_COA_DH_2"/>
    <property type="match status" value="1"/>
</dbReference>
<dbReference type="PANTHER" id="PTHR10878">
    <property type="entry name" value="SEGMENT POLARITY PROTEIN DISHEVELLED"/>
    <property type="match status" value="1"/>
</dbReference>
<dbReference type="GO" id="GO:0017099">
    <property type="term" value="F:very-long-chain fatty acyl-CoA dehydrogenase activity"/>
    <property type="evidence" value="ECO:0007669"/>
    <property type="project" value="UniProtKB-EC"/>
</dbReference>
<evidence type="ECO:0000256" key="2">
    <source>
        <dbReference type="ARBA" id="ARBA00004496"/>
    </source>
</evidence>
<dbReference type="FunFam" id="2.30.42.10:FF:000014">
    <property type="entry name" value="Segment polarity protein dishevelled homolog DVL-3"/>
    <property type="match status" value="1"/>
</dbReference>
<dbReference type="InterPro" id="IPR038207">
    <property type="entry name" value="DIX_dom_sf"/>
</dbReference>
<evidence type="ECO:0000256" key="28">
    <source>
        <dbReference type="ARBA" id="ARBA00048086"/>
    </source>
</evidence>
<evidence type="ECO:0000256" key="27">
    <source>
        <dbReference type="ARBA" id="ARBA00047916"/>
    </source>
</evidence>
<dbReference type="GO" id="GO:0006635">
    <property type="term" value="P:fatty acid beta-oxidation"/>
    <property type="evidence" value="ECO:0007669"/>
    <property type="project" value="UniProtKB-ARBA"/>
</dbReference>
<evidence type="ECO:0000256" key="21">
    <source>
        <dbReference type="ARBA" id="ARBA00023136"/>
    </source>
</evidence>
<feature type="domain" description="DIX" evidence="37">
    <location>
        <begin position="1"/>
        <end position="82"/>
    </location>
</feature>
<evidence type="ECO:0000256" key="17">
    <source>
        <dbReference type="ARBA" id="ARBA00022990"/>
    </source>
</evidence>
<feature type="region of interest" description="Disordered" evidence="34">
    <location>
        <begin position="89"/>
        <end position="173"/>
    </location>
</feature>
<dbReference type="Gene3D" id="1.10.540.10">
    <property type="entry name" value="Acyl-CoA dehydrogenase/oxidase, N-terminal domain"/>
    <property type="match status" value="1"/>
</dbReference>
<dbReference type="FunFam" id="2.40.240.130:FF:000001">
    <property type="entry name" value="Segment polarity protein dishevelled homolog DVL-1"/>
    <property type="match status" value="1"/>
</dbReference>
<dbReference type="Proteomes" id="UP001279410">
    <property type="component" value="Unassembled WGS sequence"/>
</dbReference>
<feature type="compositionally biased region" description="Low complexity" evidence="34">
    <location>
        <begin position="645"/>
        <end position="658"/>
    </location>
</feature>
<dbReference type="PROSITE" id="PS50186">
    <property type="entry name" value="DEP"/>
    <property type="match status" value="1"/>
</dbReference>
<dbReference type="InterPro" id="IPR036034">
    <property type="entry name" value="PDZ_sf"/>
</dbReference>
<evidence type="ECO:0000256" key="18">
    <source>
        <dbReference type="ARBA" id="ARBA00023002"/>
    </source>
</evidence>
<dbReference type="EMBL" id="BRZM01000018">
    <property type="protein sequence ID" value="GLD53755.1"/>
    <property type="molecule type" value="Genomic_DNA"/>
</dbReference>
<dbReference type="PRINTS" id="PR01760">
    <property type="entry name" value="DISHEVELLED"/>
</dbReference>
<dbReference type="Pfam" id="PF00610">
    <property type="entry name" value="DEP"/>
    <property type="match status" value="1"/>
</dbReference>
<evidence type="ECO:0000256" key="7">
    <source>
        <dbReference type="ARBA" id="ARBA00022473"/>
    </source>
</evidence>
<dbReference type="Pfam" id="PF12316">
    <property type="entry name" value="Dsh_C"/>
    <property type="match status" value="1"/>
</dbReference>
<feature type="compositionally biased region" description="Polar residues" evidence="34">
    <location>
        <begin position="208"/>
        <end position="220"/>
    </location>
</feature>
<comment type="caution">
    <text evidence="38">The sequence shown here is derived from an EMBL/GenBank/DDBJ whole genome shotgun (WGS) entry which is preliminary data.</text>
</comment>
<feature type="region of interest" description="Disordered" evidence="34">
    <location>
        <begin position="554"/>
        <end position="674"/>
    </location>
</feature>
<comment type="subunit">
    <text evidence="25">Homodimer. Homodimerizes after import into the mitochondrion.</text>
</comment>
<feature type="compositionally biased region" description="Pro residues" evidence="34">
    <location>
        <begin position="717"/>
        <end position="733"/>
    </location>
</feature>
<evidence type="ECO:0000256" key="8">
    <source>
        <dbReference type="ARBA" id="ARBA00022490"/>
    </source>
</evidence>
<dbReference type="InterPro" id="IPR006089">
    <property type="entry name" value="Acyl-CoA_DH_CS"/>
</dbReference>
<feature type="compositionally biased region" description="Pro residues" evidence="34">
    <location>
        <begin position="102"/>
        <end position="114"/>
    </location>
</feature>
<evidence type="ECO:0000259" key="37">
    <source>
        <dbReference type="PROSITE" id="PS50841"/>
    </source>
</evidence>
<dbReference type="GO" id="GO:0005109">
    <property type="term" value="F:frizzled binding"/>
    <property type="evidence" value="ECO:0007669"/>
    <property type="project" value="TreeGrafter"/>
</dbReference>
<dbReference type="FunFam" id="1.10.540.10:FF:000001">
    <property type="entry name" value="Very long-chain-specific acyl-CoA dehydrogenase, mitochondrial"/>
    <property type="match status" value="1"/>
</dbReference>
<keyword evidence="17" id="KW-0007">Acetylation</keyword>
<evidence type="ECO:0000256" key="5">
    <source>
        <dbReference type="ARBA" id="ARBA00008735"/>
    </source>
</evidence>
<dbReference type="Pfam" id="PF21343">
    <property type="entry name" value="ACAD9-ACADV_C"/>
    <property type="match status" value="1"/>
</dbReference>
<accession>A0AAD3MGI0</accession>
<dbReference type="InterPro" id="IPR015506">
    <property type="entry name" value="Dsh/Dvl-rel"/>
</dbReference>
<dbReference type="SUPFAM" id="SSF56645">
    <property type="entry name" value="Acyl-CoA dehydrogenase NM domain-like"/>
    <property type="match status" value="1"/>
</dbReference>
<dbReference type="Pfam" id="PF02770">
    <property type="entry name" value="Acyl-CoA_dh_M"/>
    <property type="match status" value="1"/>
</dbReference>
<feature type="compositionally biased region" description="Gly residues" evidence="34">
    <location>
        <begin position="603"/>
        <end position="622"/>
    </location>
</feature>
<dbReference type="EC" id="1.3.8.9" evidence="22"/>
<dbReference type="FunFam" id="2.40.110.10:FF:000006">
    <property type="entry name" value="very long-chain specific acyl-CoA dehydrogenase, mitochondrial"/>
    <property type="match status" value="1"/>
</dbReference>
<protein>
    <recommendedName>
        <fullName evidence="23">Very long-chain specific acyl-CoA dehydrogenase, mitochondrial</fullName>
        <ecNumber evidence="22">1.3.8.9</ecNumber>
    </recommendedName>
</protein>
<sequence length="1446" mass="156546">MAETKIIYHIDEEETPYLVKIPIAAENITLLDFKQVLNKPNYKFFFKSMDQDFGVVKEEISDDGAKLPCFNGRVVSWLVSSDTPAADPPVAVVPPVETTTQPSPPPPPLPPPPAERTGGIGDSRPPSFHPNATGSVETLDDQTETESVVSFRRERPRHRESMEQHGPRMNGQSRLERHLAGYESSSTVMSSELETTSFCDSEDDDTMSRFSSATEQSTASRLLKRHRRRRKQRPPRLERASSFSSVTDSTMSLNIITVTLNMEKYNFLGISIVGQSNERGDGGIYIGSIMKGGAVAADGRIEPGDMLLQVNDINFENMSNDDAVRVLREIVHKPGPIILTVAKCWDPSPQGYFTLPRNEPIRPIDPAAWVSHSVAMTGAYPPYPGSSSLSTITSSSSVTETERFDDFNLSLHSDMASVAKAMASPESGLEVRDRMWLKITIPNAFLGSDVVEWLFHHIEGFQDRREARKYASNLLKAGFIRHTVNKITFSEQCYYVFGDLSDCENYMANLSLNDNDGSSGASDQDTLAPLPLPGASPWPMMHTFPYQPYPTHPYSSQPPPYHELTSYSYAPGSTGSQHSEGSRSSGSTRSEGERRRSSKGPGSTVGGGEKSPSGGGGEGGGADSRSGSGSESEYSTRSSLRRGHGSAAPSEHSHASSQRSHHHRMPQPPHMSPYPPGILPYNPMMVMMVPQHPHPAMAAAHALPHTQQLPTASMHPALPPPPSSTPGGPPGAPPTRDLGSVPPELTASRQSFHLAMGNPSEFFVDVMEPSAAVRTPGTYYSIISAEQNIVMLLRKVTQSSALCGTILRIPPVLSGGQSRAVISVQNSRLYASQAAEAVLEKPAAVGTDAATKAEKKTVAEESKSFAVNIFKGQIATAQVFPYPSALNEEQEQFLRELVGPVTKFFQEVNDPAKNDALEKVEDHTMEGLKEMGAFGLQVPADLGGLGLSNTQYARLVEIVGGNDLGVGITLGAHQSIGFKGILLFGNKAQKEKYLPKLATGEFIAAFCLTEPASGSDAASIKTTAVQSPCGQYFTLSGGKIWISNGGLAEIFTVFAKTPMKDPKTGEMKDKITAFIVERSFGGVTHGPPEKKMGIKASNTAEVYFDNVRVPADCVLGEVGGGFKVAMNILNNGRFGMAAALSGTMKGVISKAVDHAANRTQFGSKIHNYGVIQEKMARMAMLQYVTESMAYMISANMDSGATEFQIEAAISKIFASEAAWTVTDESIQVMGGMGFMKDSGVERVMRDLRIFRIFEGTNDILRLFVALNGFQNAGNQLKGLQKALKNPLSNAGLLAGEITKRAKRKAGLGTGLTLQGTVHPELAQSGELAVKAIEQFGTVIEDLLVKHGKKIIDEQFVLWRVADCAIDIYSMVVVLSRASRSLSQGHASAQHEKILCETWCMEAYERVTRNIKGLQSSDSRRLFKNLRSISTAMVENGGVVSPHPLGF</sequence>
<dbReference type="InterPro" id="IPR036250">
    <property type="entry name" value="AcylCo_DH-like_C"/>
</dbReference>
<dbReference type="InterPro" id="IPR001478">
    <property type="entry name" value="PDZ"/>
</dbReference>
<evidence type="ECO:0000256" key="4">
    <source>
        <dbReference type="ARBA" id="ARBA00005198"/>
    </source>
</evidence>
<dbReference type="InterPro" id="IPR029071">
    <property type="entry name" value="Ubiquitin-like_domsf"/>
</dbReference>
<keyword evidence="20" id="KW-0496">Mitochondrion</keyword>
<feature type="compositionally biased region" description="Low complexity" evidence="34">
    <location>
        <begin position="89"/>
        <end position="101"/>
    </location>
</feature>
<evidence type="ECO:0000256" key="11">
    <source>
        <dbReference type="ARBA" id="ARBA00022687"/>
    </source>
</evidence>
<feature type="region of interest" description="Disordered" evidence="34">
    <location>
        <begin position="185"/>
        <end position="244"/>
    </location>
</feature>
<dbReference type="FunFam" id="1.20.140.10:FF:000017">
    <property type="entry name" value="very long-chain specific acyl-CoA dehydrogenase, mitochondrial"/>
    <property type="match status" value="1"/>
</dbReference>
<dbReference type="GO" id="GO:0060070">
    <property type="term" value="P:canonical Wnt signaling pathway"/>
    <property type="evidence" value="ECO:0007669"/>
    <property type="project" value="TreeGrafter"/>
</dbReference>
<evidence type="ECO:0000256" key="20">
    <source>
        <dbReference type="ARBA" id="ARBA00023128"/>
    </source>
</evidence>
<dbReference type="InterPro" id="IPR009100">
    <property type="entry name" value="AcylCoA_DH/oxidase_NM_dom_sf"/>
</dbReference>
<dbReference type="Gene3D" id="2.40.110.10">
    <property type="entry name" value="Butyryl-CoA Dehydrogenase, subunit A, domain 2"/>
    <property type="match status" value="1"/>
</dbReference>
<comment type="subcellular location">
    <subcellularLocation>
        <location evidence="2">Cytoplasm</location>
    </subcellularLocation>
    <subcellularLocation>
        <location evidence="3">Mitochondrion inner membrane</location>
        <topology evidence="3">Peripheral membrane protein</topology>
    </subcellularLocation>
</comment>
<gene>
    <name evidence="38" type="ORF">AKAME5_000646800</name>
</gene>